<evidence type="ECO:0000313" key="2">
    <source>
        <dbReference type="Proteomes" id="UP000813427"/>
    </source>
</evidence>
<accession>A0A8K0RLM0</accession>
<protein>
    <submittedName>
        <fullName evidence="1">Uncharacterized protein</fullName>
    </submittedName>
</protein>
<sequence length="190" mass="22377">MACEPVYRGPEEMRRAALEALDRFERLGPHEWPEIPSLFLDENGSFECRVRDEQHPYVKLAKGDVDEFNCPLPSSPKLPFEVTRLSHARRGLLYSLLVHTYFWTRDNVLNEGGELVRMRDREVLSPDGIFALVDLVQKTNGCYDYERVRDVLEKIPLVSLPINTRWNDKRVVMALAHWEIEYEARRWNLY</sequence>
<dbReference type="AlphaFoldDB" id="A0A8K0RLM0"/>
<dbReference type="EMBL" id="JAGPXF010000007">
    <property type="protein sequence ID" value="KAH7236416.1"/>
    <property type="molecule type" value="Genomic_DNA"/>
</dbReference>
<evidence type="ECO:0000313" key="1">
    <source>
        <dbReference type="EMBL" id="KAH7236416.1"/>
    </source>
</evidence>
<comment type="caution">
    <text evidence="1">The sequence shown here is derived from an EMBL/GenBank/DDBJ whole genome shotgun (WGS) entry which is preliminary data.</text>
</comment>
<dbReference type="Proteomes" id="UP000813427">
    <property type="component" value="Unassembled WGS sequence"/>
</dbReference>
<proteinExistence type="predicted"/>
<name>A0A8K0RLM0_9HYPO</name>
<reference evidence="1" key="1">
    <citation type="journal article" date="2021" name="Nat. Commun.">
        <title>Genetic determinants of endophytism in the Arabidopsis root mycobiome.</title>
        <authorList>
            <person name="Mesny F."/>
            <person name="Miyauchi S."/>
            <person name="Thiergart T."/>
            <person name="Pickel B."/>
            <person name="Atanasova L."/>
            <person name="Karlsson M."/>
            <person name="Huettel B."/>
            <person name="Barry K.W."/>
            <person name="Haridas S."/>
            <person name="Chen C."/>
            <person name="Bauer D."/>
            <person name="Andreopoulos W."/>
            <person name="Pangilinan J."/>
            <person name="LaButti K."/>
            <person name="Riley R."/>
            <person name="Lipzen A."/>
            <person name="Clum A."/>
            <person name="Drula E."/>
            <person name="Henrissat B."/>
            <person name="Kohler A."/>
            <person name="Grigoriev I.V."/>
            <person name="Martin F.M."/>
            <person name="Hacquard S."/>
        </authorList>
    </citation>
    <scope>NUCLEOTIDE SEQUENCE</scope>
    <source>
        <strain evidence="1">MPI-SDFR-AT-0068</strain>
    </source>
</reference>
<gene>
    <name evidence="1" type="ORF">BKA59DRAFT_459955</name>
</gene>
<organism evidence="1 2">
    <name type="scientific">Fusarium tricinctum</name>
    <dbReference type="NCBI Taxonomy" id="61284"/>
    <lineage>
        <taxon>Eukaryota</taxon>
        <taxon>Fungi</taxon>
        <taxon>Dikarya</taxon>
        <taxon>Ascomycota</taxon>
        <taxon>Pezizomycotina</taxon>
        <taxon>Sordariomycetes</taxon>
        <taxon>Hypocreomycetidae</taxon>
        <taxon>Hypocreales</taxon>
        <taxon>Nectriaceae</taxon>
        <taxon>Fusarium</taxon>
        <taxon>Fusarium tricinctum species complex</taxon>
    </lineage>
</organism>
<keyword evidence="2" id="KW-1185">Reference proteome</keyword>
<dbReference type="OrthoDB" id="10278264at2759"/>